<dbReference type="Proteomes" id="UP000796761">
    <property type="component" value="Unassembled WGS sequence"/>
</dbReference>
<organism evidence="2 3">
    <name type="scientific">Zosterops borbonicus</name>
    <dbReference type="NCBI Taxonomy" id="364589"/>
    <lineage>
        <taxon>Eukaryota</taxon>
        <taxon>Metazoa</taxon>
        <taxon>Chordata</taxon>
        <taxon>Craniata</taxon>
        <taxon>Vertebrata</taxon>
        <taxon>Euteleostomi</taxon>
        <taxon>Archelosauria</taxon>
        <taxon>Archosauria</taxon>
        <taxon>Dinosauria</taxon>
        <taxon>Saurischia</taxon>
        <taxon>Theropoda</taxon>
        <taxon>Coelurosauria</taxon>
        <taxon>Aves</taxon>
        <taxon>Neognathae</taxon>
        <taxon>Neoaves</taxon>
        <taxon>Telluraves</taxon>
        <taxon>Australaves</taxon>
        <taxon>Passeriformes</taxon>
        <taxon>Sylvioidea</taxon>
        <taxon>Zosteropidae</taxon>
        <taxon>Zosterops</taxon>
    </lineage>
</organism>
<feature type="compositionally biased region" description="Low complexity" evidence="1">
    <location>
        <begin position="146"/>
        <end position="157"/>
    </location>
</feature>
<evidence type="ECO:0000313" key="3">
    <source>
        <dbReference type="Proteomes" id="UP000796761"/>
    </source>
</evidence>
<name>A0A8K1FUL4_9PASS</name>
<dbReference type="EMBL" id="SWJQ01002744">
    <property type="protein sequence ID" value="TRZ06219.1"/>
    <property type="molecule type" value="Genomic_DNA"/>
</dbReference>
<gene>
    <name evidence="2" type="ORF">HGM15179_020888</name>
</gene>
<evidence type="ECO:0000313" key="2">
    <source>
        <dbReference type="EMBL" id="TRZ06219.1"/>
    </source>
</evidence>
<comment type="caution">
    <text evidence="2">The sequence shown here is derived from an EMBL/GenBank/DDBJ whole genome shotgun (WGS) entry which is preliminary data.</text>
</comment>
<dbReference type="AlphaFoldDB" id="A0A8K1FUL4"/>
<feature type="non-terminal residue" evidence="2">
    <location>
        <position position="1"/>
    </location>
</feature>
<keyword evidence="3" id="KW-1185">Reference proteome</keyword>
<feature type="non-terminal residue" evidence="2">
    <location>
        <position position="188"/>
    </location>
</feature>
<sequence length="188" mass="19185">GAEAHEDHRRDDGAAAGPQEPTPGQEVGGERQKPRDGRDPQEAGRGQQGDDTPAEGGDGHRDQAGAEAQRPPQPAAGLQDAGHPPAAGPRLHGRHQPGGGRWHRGGARGQLPAQLQPLRPRGADRDRLQRPARGAQGRAGGGGDPSGDVGAAAAADGAAERPAAHRRAQHEGHGETGERQGQVPGDLG</sequence>
<reference evidence="2" key="1">
    <citation type="submission" date="2019-04" db="EMBL/GenBank/DDBJ databases">
        <title>Genome assembly of Zosterops borbonicus 15179.</title>
        <authorList>
            <person name="Leroy T."/>
            <person name="Anselmetti Y."/>
            <person name="Tilak M.-K."/>
            <person name="Nabholz B."/>
        </authorList>
    </citation>
    <scope>NUCLEOTIDE SEQUENCE</scope>
    <source>
        <strain evidence="2">HGM_15179</strain>
        <tissue evidence="2">Muscle</tissue>
    </source>
</reference>
<feature type="compositionally biased region" description="Basic residues" evidence="1">
    <location>
        <begin position="91"/>
        <end position="106"/>
    </location>
</feature>
<accession>A0A8K1FUL4</accession>
<feature type="compositionally biased region" description="Basic and acidic residues" evidence="1">
    <location>
        <begin position="158"/>
        <end position="178"/>
    </location>
</feature>
<feature type="region of interest" description="Disordered" evidence="1">
    <location>
        <begin position="1"/>
        <end position="188"/>
    </location>
</feature>
<protein>
    <submittedName>
        <fullName evidence="2">Uncharacterized protein</fullName>
    </submittedName>
</protein>
<evidence type="ECO:0000256" key="1">
    <source>
        <dbReference type="SAM" id="MobiDB-lite"/>
    </source>
</evidence>
<feature type="compositionally biased region" description="Basic and acidic residues" evidence="1">
    <location>
        <begin position="28"/>
        <end position="42"/>
    </location>
</feature>
<feature type="compositionally biased region" description="Basic and acidic residues" evidence="1">
    <location>
        <begin position="1"/>
        <end position="13"/>
    </location>
</feature>
<proteinExistence type="predicted"/>